<dbReference type="Proteomes" id="UP000241769">
    <property type="component" value="Unassembled WGS sequence"/>
</dbReference>
<name>A0A2P6NHL4_9EUKA</name>
<dbReference type="AlphaFoldDB" id="A0A2P6NHL4"/>
<organism evidence="1 2">
    <name type="scientific">Planoprotostelium fungivorum</name>
    <dbReference type="NCBI Taxonomy" id="1890364"/>
    <lineage>
        <taxon>Eukaryota</taxon>
        <taxon>Amoebozoa</taxon>
        <taxon>Evosea</taxon>
        <taxon>Variosea</taxon>
        <taxon>Cavosteliida</taxon>
        <taxon>Cavosteliaceae</taxon>
        <taxon>Planoprotostelium</taxon>
    </lineage>
</organism>
<sequence length="504" mass="56767">MLILLATHPAFGERRYEVCLQSSAKITGPNITDSTEASRLGVGISGLTSLSVQSSNLRGVLHYKICAKAVDTDHINVIQWALDHGYKLCKESLHYLIQWGSLDTLKWIIGTSCTDEEIMYKQASNAVNIEVIESMLQTWIDYKQLQFSQKRTRDKQLKYLWNHGRPKRYLQVHRYHWRRTINELRYDTSDDQVIAHILNELLEEAVAKFPNQKAQFDAGSSHETSCYALNPSSLEDKPRITAIQWTKFCARLQSYAAHSIYPPLVVEANGGSLWSLACTHSFRETAAEDIFSDPQLLAILLLYALCLAAAKNDLDQEDIDSIRLQVTQRQYQYNHAFDDAIKICTCKGSNSAACAAAINATVSVFCDQRNFVSWQAPPSLPQIPDLNVVKSTYGFLSTALFTGFSVHEVTSPVVNVYQLGDNVFANFTARVTQTARQFSQPGNTSSPIVFGRSTAYYNMYQVTSTRGQRQVCMKRFVSAVDVLYLLKEDPPAYQCDATADNHFE</sequence>
<evidence type="ECO:0000313" key="2">
    <source>
        <dbReference type="Proteomes" id="UP000241769"/>
    </source>
</evidence>
<dbReference type="InParanoid" id="A0A2P6NHL4"/>
<comment type="caution">
    <text evidence="1">The sequence shown here is derived from an EMBL/GenBank/DDBJ whole genome shotgun (WGS) entry which is preliminary data.</text>
</comment>
<evidence type="ECO:0000313" key="1">
    <source>
        <dbReference type="EMBL" id="PRP83448.1"/>
    </source>
</evidence>
<gene>
    <name evidence="1" type="ORF">PROFUN_09221</name>
</gene>
<proteinExistence type="predicted"/>
<accession>A0A2P6NHL4</accession>
<protein>
    <submittedName>
        <fullName evidence="1">Uncharacterized protein</fullName>
    </submittedName>
</protein>
<keyword evidence="2" id="KW-1185">Reference proteome</keyword>
<reference evidence="1 2" key="1">
    <citation type="journal article" date="2018" name="Genome Biol. Evol.">
        <title>Multiple Roots of Fruiting Body Formation in Amoebozoa.</title>
        <authorList>
            <person name="Hillmann F."/>
            <person name="Forbes G."/>
            <person name="Novohradska S."/>
            <person name="Ferling I."/>
            <person name="Riege K."/>
            <person name="Groth M."/>
            <person name="Westermann M."/>
            <person name="Marz M."/>
            <person name="Spaller T."/>
            <person name="Winckler T."/>
            <person name="Schaap P."/>
            <person name="Glockner G."/>
        </authorList>
    </citation>
    <scope>NUCLEOTIDE SEQUENCE [LARGE SCALE GENOMIC DNA]</scope>
    <source>
        <strain evidence="1 2">Jena</strain>
    </source>
</reference>
<dbReference type="EMBL" id="MDYQ01000082">
    <property type="protein sequence ID" value="PRP83448.1"/>
    <property type="molecule type" value="Genomic_DNA"/>
</dbReference>